<organism evidence="1 2">
    <name type="scientific">Lepagella muris</name>
    <dbReference type="NCBI Taxonomy" id="3032870"/>
    <lineage>
        <taxon>Bacteria</taxon>
        <taxon>Pseudomonadati</taxon>
        <taxon>Bacteroidota</taxon>
        <taxon>Bacteroidia</taxon>
        <taxon>Bacteroidales</taxon>
        <taxon>Muribaculaceae</taxon>
        <taxon>Lepagella</taxon>
    </lineage>
</organism>
<evidence type="ECO:0000313" key="2">
    <source>
        <dbReference type="Proteomes" id="UP000306319"/>
    </source>
</evidence>
<accession>A0AC61RGN3</accession>
<reference evidence="1" key="1">
    <citation type="submission" date="2019-04" db="EMBL/GenBank/DDBJ databases">
        <title>Microbes associate with the intestines of laboratory mice.</title>
        <authorList>
            <person name="Navarre W."/>
            <person name="Wong E."/>
            <person name="Huang K."/>
            <person name="Tropini C."/>
            <person name="Ng K."/>
            <person name="Yu B."/>
        </authorList>
    </citation>
    <scope>NUCLEOTIDE SEQUENCE</scope>
    <source>
        <strain evidence="1">NM04_E33</strain>
    </source>
</reference>
<keyword evidence="2" id="KW-1185">Reference proteome</keyword>
<name>A0AC61RGN3_9BACT</name>
<evidence type="ECO:0000313" key="1">
    <source>
        <dbReference type="EMBL" id="TGY78608.1"/>
    </source>
</evidence>
<dbReference type="EMBL" id="SRYB01000012">
    <property type="protein sequence ID" value="TGY78608.1"/>
    <property type="molecule type" value="Genomic_DNA"/>
</dbReference>
<proteinExistence type="predicted"/>
<comment type="caution">
    <text evidence="1">The sequence shown here is derived from an EMBL/GenBank/DDBJ whole genome shotgun (WGS) entry which is preliminary data.</text>
</comment>
<gene>
    <name evidence="1" type="ORF">E5331_09830</name>
</gene>
<sequence>MMAMGDQGLFGMAPAAMTLTQFTMAIGDAVRRNPLLQRAWVVAELSDVRVSGGHCYMELVEKNQSGQTVAKMRATIWQSTFSMIRQKFYAATGRDIMTGLKVMLNGSANHHAVYGLSFSVNDIDPNYTLGDMERLRREILDRLNREGVLGQNKMRRMPEAPQRIAVISAAGAAGYGDFMNHLVANPEGFVFYPVLFPAVMQGDRTSLSVREALYKVAQNLDKWDCVAILRGGGATTDLNGFDDYELARAVATFPIPVVVGIGHERDRTVLDEIAHTRQKTPTAVAAFFVDSVRASYERALSLVDFVSRYTTDRLSGEMRRLTNCEALIPALVDVRLSSARSLLEREISRIPVLVSSRISQAGAKLDMTGRLLSALASRGSQRASERLDELTGRLITAADTAMKRNVARLDSLAGMIGALSPDNTLKRGYSITRVNGKAVTDASSLKKGERITTRLYHGEVESEVV</sequence>
<protein>
    <submittedName>
        <fullName evidence="1">Exodeoxyribonuclease VII large subunit</fullName>
    </submittedName>
</protein>
<dbReference type="Proteomes" id="UP000306319">
    <property type="component" value="Unassembled WGS sequence"/>
</dbReference>